<dbReference type="Proteomes" id="UP001283366">
    <property type="component" value="Unassembled WGS sequence"/>
</dbReference>
<dbReference type="CDD" id="cd01174">
    <property type="entry name" value="ribokinase"/>
    <property type="match status" value="1"/>
</dbReference>
<evidence type="ECO:0000313" key="19">
    <source>
        <dbReference type="Proteomes" id="UP001283366"/>
    </source>
</evidence>
<organism evidence="17 18">
    <name type="scientific">Vibrio mangrovi</name>
    <dbReference type="NCBI Taxonomy" id="474394"/>
    <lineage>
        <taxon>Bacteria</taxon>
        <taxon>Pseudomonadati</taxon>
        <taxon>Pseudomonadota</taxon>
        <taxon>Gammaproteobacteria</taxon>
        <taxon>Vibrionales</taxon>
        <taxon>Vibrionaceae</taxon>
        <taxon>Vibrio</taxon>
    </lineage>
</organism>
<dbReference type="GO" id="GO:0019303">
    <property type="term" value="P:D-ribose catabolic process"/>
    <property type="evidence" value="ECO:0007669"/>
    <property type="project" value="UniProtKB-UniRule"/>
</dbReference>
<keyword evidence="9 14" id="KW-0460">Magnesium</keyword>
<dbReference type="InterPro" id="IPR029056">
    <property type="entry name" value="Ribokinase-like"/>
</dbReference>
<evidence type="ECO:0000256" key="4">
    <source>
        <dbReference type="ARBA" id="ARBA00022679"/>
    </source>
</evidence>
<reference evidence="16 19" key="2">
    <citation type="submission" date="2023-11" db="EMBL/GenBank/DDBJ databases">
        <title>Plant-associative lifestyle of Vibrio porteresiae and its evolutionary dynamics.</title>
        <authorList>
            <person name="Rameshkumar N."/>
            <person name="Kirti K."/>
        </authorList>
    </citation>
    <scope>NUCLEOTIDE SEQUENCE [LARGE SCALE GENOMIC DNA]</scope>
    <source>
        <strain evidence="16 19">MSSRF38</strain>
    </source>
</reference>
<keyword evidence="4 14" id="KW-0808">Transferase</keyword>
<evidence type="ECO:0000256" key="1">
    <source>
        <dbReference type="ARBA" id="ARBA00005380"/>
    </source>
</evidence>
<evidence type="ECO:0000256" key="14">
    <source>
        <dbReference type="HAMAP-Rule" id="MF_01987"/>
    </source>
</evidence>
<feature type="binding site" evidence="14">
    <location>
        <position position="385"/>
    </location>
    <ligand>
        <name>K(+)</name>
        <dbReference type="ChEBI" id="CHEBI:29103"/>
    </ligand>
</feature>
<evidence type="ECO:0000256" key="8">
    <source>
        <dbReference type="ARBA" id="ARBA00022840"/>
    </source>
</evidence>
<keyword evidence="14" id="KW-0963">Cytoplasm</keyword>
<comment type="similarity">
    <text evidence="1">Belongs to the carbohydrate kinase pfkB family.</text>
</comment>
<evidence type="ECO:0000256" key="12">
    <source>
        <dbReference type="ARBA" id="ARBA00023163"/>
    </source>
</evidence>
<dbReference type="Pfam" id="PF00294">
    <property type="entry name" value="PfkB"/>
    <property type="match status" value="1"/>
</dbReference>
<keyword evidence="11" id="KW-0805">Transcription regulation</keyword>
<evidence type="ECO:0000256" key="10">
    <source>
        <dbReference type="ARBA" id="ARBA00022958"/>
    </source>
</evidence>
<dbReference type="InterPro" id="IPR011611">
    <property type="entry name" value="PfkB_dom"/>
</dbReference>
<proteinExistence type="inferred from homology"/>
<evidence type="ECO:0000256" key="5">
    <source>
        <dbReference type="ARBA" id="ARBA00022723"/>
    </source>
</evidence>
<feature type="binding site" evidence="14">
    <location>
        <begin position="109"/>
        <end position="111"/>
    </location>
    <ligand>
        <name>substrate</name>
    </ligand>
</feature>
<comment type="subcellular location">
    <subcellularLocation>
        <location evidence="14">Cytoplasm</location>
    </subcellularLocation>
</comment>
<dbReference type="PRINTS" id="PR00990">
    <property type="entry name" value="RIBOKINASE"/>
</dbReference>
<protein>
    <recommendedName>
        <fullName evidence="3 14">Ribokinase</fullName>
        <shortName evidence="14">RK</shortName>
        <ecNumber evidence="2 14">2.7.1.15</ecNumber>
    </recommendedName>
</protein>
<dbReference type="InterPro" id="IPR011877">
    <property type="entry name" value="Ribokinase"/>
</dbReference>
<evidence type="ECO:0000256" key="13">
    <source>
        <dbReference type="ARBA" id="ARBA00023277"/>
    </source>
</evidence>
<dbReference type="InterPro" id="IPR036390">
    <property type="entry name" value="WH_DNA-bd_sf"/>
</dbReference>
<dbReference type="InterPro" id="IPR002139">
    <property type="entry name" value="Ribo/fructo_kinase"/>
</dbReference>
<reference evidence="17 18" key="1">
    <citation type="submission" date="2017-05" db="EMBL/GenBank/DDBJ databases">
        <authorList>
            <person name="Song R."/>
            <person name="Chenine A.L."/>
            <person name="Ruprecht R.M."/>
        </authorList>
    </citation>
    <scope>NUCLEOTIDE SEQUENCE [LARGE SCALE GENOMIC DNA]</scope>
    <source>
        <strain evidence="17 18">CECT 7927</strain>
    </source>
</reference>
<keyword evidence="6 14" id="KW-0547">Nucleotide-binding</keyword>
<dbReference type="NCBIfam" id="TIGR02152">
    <property type="entry name" value="D_ribokin_bact"/>
    <property type="match status" value="1"/>
</dbReference>
<dbReference type="OrthoDB" id="9776822at2"/>
<feature type="binding site" evidence="14">
    <location>
        <position position="344"/>
    </location>
    <ligand>
        <name>K(+)</name>
        <dbReference type="ChEBI" id="CHEBI:29103"/>
    </ligand>
</feature>
<dbReference type="Gene3D" id="3.40.1190.20">
    <property type="match status" value="1"/>
</dbReference>
<evidence type="ECO:0000313" key="17">
    <source>
        <dbReference type="EMBL" id="SMS01352.1"/>
    </source>
</evidence>
<evidence type="ECO:0000256" key="11">
    <source>
        <dbReference type="ARBA" id="ARBA00023015"/>
    </source>
</evidence>
<keyword evidence="19" id="KW-1185">Reference proteome</keyword>
<dbReference type="SUPFAM" id="SSF53613">
    <property type="entry name" value="Ribokinase-like"/>
    <property type="match status" value="1"/>
</dbReference>
<dbReference type="RefSeq" id="WP_087481383.1">
    <property type="nucleotide sequence ID" value="NZ_AP024883.1"/>
</dbReference>
<feature type="binding site" evidence="14">
    <location>
        <begin position="137"/>
        <end position="141"/>
    </location>
    <ligand>
        <name>substrate</name>
    </ligand>
</feature>
<dbReference type="PRINTS" id="PR00037">
    <property type="entry name" value="HTHLACR"/>
</dbReference>
<dbReference type="InterPro" id="IPR001034">
    <property type="entry name" value="DeoR_HTH"/>
</dbReference>
<evidence type="ECO:0000256" key="6">
    <source>
        <dbReference type="ARBA" id="ARBA00022741"/>
    </source>
</evidence>
<dbReference type="Pfam" id="PF08220">
    <property type="entry name" value="HTH_DeoR"/>
    <property type="match status" value="1"/>
</dbReference>
<comment type="cofactor">
    <cofactor evidence="14">
        <name>Mg(2+)</name>
        <dbReference type="ChEBI" id="CHEBI:18420"/>
    </cofactor>
    <text evidence="14">Requires a divalent cation, most likely magnesium in vivo, as an electrophilic catalyst to aid phosphoryl group transfer. It is the chelate of the metal and the nucleotide that is the actual substrate.</text>
</comment>
<feature type="binding site" evidence="14">
    <location>
        <position position="238"/>
    </location>
    <ligand>
        <name>substrate</name>
    </ligand>
</feature>
<evidence type="ECO:0000256" key="9">
    <source>
        <dbReference type="ARBA" id="ARBA00022842"/>
    </source>
</evidence>
<comment type="function">
    <text evidence="14">Catalyzes the phosphorylation of ribose at O-5 in a reaction requiring ATP and magnesium. The resulting D-ribose-5-phosphate can then be used either for sythesis of nucleotides, histidine, and tryptophan, or as a component of the pentose phosphate pathway.</text>
</comment>
<comment type="catalytic activity">
    <reaction evidence="14">
        <text>D-ribose + ATP = D-ribose 5-phosphate + ADP + H(+)</text>
        <dbReference type="Rhea" id="RHEA:13697"/>
        <dbReference type="ChEBI" id="CHEBI:15378"/>
        <dbReference type="ChEBI" id="CHEBI:30616"/>
        <dbReference type="ChEBI" id="CHEBI:47013"/>
        <dbReference type="ChEBI" id="CHEBI:78346"/>
        <dbReference type="ChEBI" id="CHEBI:456216"/>
        <dbReference type="EC" id="2.7.1.15"/>
    </reaction>
</comment>
<comment type="pathway">
    <text evidence="14">Carbohydrate metabolism; D-ribose degradation; D-ribose 5-phosphate from beta-D-ribopyranose: step 2/2.</text>
</comment>
<comment type="similarity">
    <text evidence="14">Belongs to the carbohydrate kinase PfkB family. Ribokinase subfamily.</text>
</comment>
<keyword evidence="13 14" id="KW-0119">Carbohydrate metabolism</keyword>
<feature type="binding site" evidence="14">
    <location>
        <position position="350"/>
    </location>
    <ligand>
        <name>substrate</name>
    </ligand>
</feature>
<feature type="binding site" evidence="14">
    <location>
        <position position="346"/>
    </location>
    <ligand>
        <name>K(+)</name>
        <dbReference type="ChEBI" id="CHEBI:29103"/>
    </ligand>
</feature>
<dbReference type="InterPro" id="IPR002173">
    <property type="entry name" value="Carboh/pur_kinase_PfkB_CS"/>
</dbReference>
<dbReference type="SMART" id="SM00420">
    <property type="entry name" value="HTH_DEOR"/>
    <property type="match status" value="1"/>
</dbReference>
<dbReference type="EC" id="2.7.1.15" evidence="2 14"/>
<dbReference type="Gene3D" id="1.10.10.10">
    <property type="entry name" value="Winged helix-like DNA-binding domain superfamily/Winged helix DNA-binding domain"/>
    <property type="match status" value="1"/>
</dbReference>
<keyword evidence="7 14" id="KW-0418">Kinase</keyword>
<evidence type="ECO:0000313" key="18">
    <source>
        <dbReference type="Proteomes" id="UP000196125"/>
    </source>
</evidence>
<keyword evidence="12" id="KW-0804">Transcription</keyword>
<dbReference type="GO" id="GO:0005829">
    <property type="term" value="C:cytosol"/>
    <property type="evidence" value="ECO:0007669"/>
    <property type="project" value="TreeGrafter"/>
</dbReference>
<comment type="subunit">
    <text evidence="14">Homodimer.</text>
</comment>
<sequence length="409" mass="44144">MYREIRREQIINLLRKQGQSSVSYLADRFQVTRETIRTDLTYLQNAGLIARHHGGASLKKHFMQTELIQNGDLNIRHLMSAREQIHSTTYQPEQSDSYAGKVCIFGSFNVDIVAKVQRFPKDGETLIARETTLGPGGKGANQALAALNAGATVHFATKVGRDQFNQFARHHFESSGIHSLSLYESASAPTGSAVIYVNDEGENIIAICPGANQQITGEEVAELMPYVSESDVLLVQLENNADALEGVLQLARGLKVTVILNPAPYSPDVERFLAYSDFITPNETEASSLSGIDIHDIETAKQAATIIHQKGAQSVIITMGSQGVVLFDGEKYAHIPAYAAVVVDTTGAGDAFSGALAASIARGENLIQAAHYATAFASLAVEQAGAANMPTRSQVEARMIQQQISVNTI</sequence>
<feature type="binding site" evidence="14">
    <location>
        <begin position="318"/>
        <end position="323"/>
    </location>
    <ligand>
        <name>ATP</name>
        <dbReference type="ChEBI" id="CHEBI:30616"/>
    </ligand>
</feature>
<accession>A0A1Y6IXY8</accession>
<comment type="activity regulation">
    <text evidence="14">Activated by a monovalent cation that binds near, but not in, the active site. The most likely occupant of the site in vivo is potassium. Ion binding induces a conformational change that may alter substrate affinity.</text>
</comment>
<keyword evidence="8 14" id="KW-0067">ATP-binding</keyword>
<dbReference type="GO" id="GO:0046872">
    <property type="term" value="F:metal ion binding"/>
    <property type="evidence" value="ECO:0007669"/>
    <property type="project" value="UniProtKB-KW"/>
</dbReference>
<dbReference type="EMBL" id="FXXI01000004">
    <property type="protein sequence ID" value="SMS01352.1"/>
    <property type="molecule type" value="Genomic_DNA"/>
</dbReference>
<dbReference type="GO" id="GO:0004747">
    <property type="term" value="F:ribokinase activity"/>
    <property type="evidence" value="ECO:0007669"/>
    <property type="project" value="UniProtKB-UniRule"/>
</dbReference>
<dbReference type="EMBL" id="JAWRCO010000001">
    <property type="protein sequence ID" value="MDW6003110.1"/>
    <property type="molecule type" value="Genomic_DNA"/>
</dbReference>
<dbReference type="HAMAP" id="MF_01987">
    <property type="entry name" value="Ribokinase"/>
    <property type="match status" value="1"/>
</dbReference>
<evidence type="ECO:0000256" key="3">
    <source>
        <dbReference type="ARBA" id="ARBA00016943"/>
    </source>
</evidence>
<dbReference type="Proteomes" id="UP000196125">
    <property type="component" value="Unassembled WGS sequence"/>
</dbReference>
<evidence type="ECO:0000259" key="15">
    <source>
        <dbReference type="PROSITE" id="PS51000"/>
    </source>
</evidence>
<dbReference type="GO" id="GO:0005524">
    <property type="term" value="F:ATP binding"/>
    <property type="evidence" value="ECO:0007669"/>
    <property type="project" value="UniProtKB-UniRule"/>
</dbReference>
<dbReference type="UniPathway" id="UPA00916">
    <property type="reaction ID" value="UER00889"/>
</dbReference>
<evidence type="ECO:0000256" key="7">
    <source>
        <dbReference type="ARBA" id="ARBA00022777"/>
    </source>
</evidence>
<evidence type="ECO:0000313" key="16">
    <source>
        <dbReference type="EMBL" id="MDW6003110.1"/>
    </source>
</evidence>
<feature type="binding site" evidence="14">
    <location>
        <position position="282"/>
    </location>
    <ligand>
        <name>ATP</name>
        <dbReference type="ChEBI" id="CHEBI:30616"/>
    </ligand>
</feature>
<feature type="binding site" evidence="14">
    <location>
        <begin position="349"/>
        <end position="350"/>
    </location>
    <ligand>
        <name>ATP</name>
        <dbReference type="ChEBI" id="CHEBI:30616"/>
    </ligand>
</feature>
<dbReference type="FunFam" id="3.40.1190.20:FF:000019">
    <property type="entry name" value="Ribokinase"/>
    <property type="match status" value="1"/>
</dbReference>
<dbReference type="SUPFAM" id="SSF46785">
    <property type="entry name" value="Winged helix' DNA-binding domain"/>
    <property type="match status" value="1"/>
</dbReference>
<keyword evidence="10 14" id="KW-0630">Potassium</keyword>
<evidence type="ECO:0000256" key="2">
    <source>
        <dbReference type="ARBA" id="ARBA00012035"/>
    </source>
</evidence>
<feature type="binding site" evidence="14">
    <location>
        <position position="383"/>
    </location>
    <ligand>
        <name>K(+)</name>
        <dbReference type="ChEBI" id="CHEBI:29103"/>
    </ligand>
</feature>
<dbReference type="PANTHER" id="PTHR10584">
    <property type="entry name" value="SUGAR KINASE"/>
    <property type="match status" value="1"/>
</dbReference>
<keyword evidence="5 14" id="KW-0479">Metal-binding</keyword>
<feature type="active site" description="Proton acceptor" evidence="14">
    <location>
        <position position="350"/>
    </location>
</feature>
<dbReference type="PROSITE" id="PS00584">
    <property type="entry name" value="PFKB_KINASES_2"/>
    <property type="match status" value="1"/>
</dbReference>
<comment type="caution">
    <text evidence="14">Lacks conserved residue(s) required for the propagation of feature annotation.</text>
</comment>
<dbReference type="InterPro" id="IPR036388">
    <property type="entry name" value="WH-like_DNA-bd_sf"/>
</dbReference>
<feature type="domain" description="HTH deoR-type" evidence="15">
    <location>
        <begin position="3"/>
        <end position="58"/>
    </location>
</feature>
<dbReference type="GO" id="GO:0003700">
    <property type="term" value="F:DNA-binding transcription factor activity"/>
    <property type="evidence" value="ECO:0007669"/>
    <property type="project" value="InterPro"/>
</dbReference>
<feature type="binding site" evidence="14">
    <location>
        <position position="380"/>
    </location>
    <ligand>
        <name>K(+)</name>
        <dbReference type="ChEBI" id="CHEBI:29103"/>
    </ligand>
</feature>
<gene>
    <name evidence="17" type="primary">rbsK_1</name>
    <name evidence="14 16" type="synonym">rbsK</name>
    <name evidence="16" type="ORF">SBX37_09630</name>
    <name evidence="17" type="ORF">VIM7927_02638</name>
</gene>
<dbReference type="PANTHER" id="PTHR10584:SF166">
    <property type="entry name" value="RIBOKINASE"/>
    <property type="match status" value="1"/>
</dbReference>
<name>A0A1Y6IXY8_9VIBR</name>
<dbReference type="PROSITE" id="PS51000">
    <property type="entry name" value="HTH_DEOR_2"/>
    <property type="match status" value="1"/>
</dbReference>
<dbReference type="AlphaFoldDB" id="A0A1Y6IXY8"/>